<accession>A0ABQ2C7W0</accession>
<evidence type="ECO:0000256" key="1">
    <source>
        <dbReference type="SAM" id="MobiDB-lite"/>
    </source>
</evidence>
<sequence>MRTQGVGAFQQEDVKIGRCQGLARDSRDVIKGAKEHQHRRPPGLFGINRQGCPEGIGRGSGSGFRPVCQLQQVLARAHGVLCWDAIRISAALWVSASN</sequence>
<name>A0ABQ2C7W0_9MICC</name>
<dbReference type="Proteomes" id="UP000658754">
    <property type="component" value="Unassembled WGS sequence"/>
</dbReference>
<dbReference type="EMBL" id="BMKV01000001">
    <property type="protein sequence ID" value="GGI67697.1"/>
    <property type="molecule type" value="Genomic_DNA"/>
</dbReference>
<proteinExistence type="predicted"/>
<evidence type="ECO:0000313" key="2">
    <source>
        <dbReference type="EMBL" id="GGI67697.1"/>
    </source>
</evidence>
<organism evidence="2 3">
    <name type="scientific">Pseudarthrobacter scleromae</name>
    <dbReference type="NCBI Taxonomy" id="158897"/>
    <lineage>
        <taxon>Bacteria</taxon>
        <taxon>Bacillati</taxon>
        <taxon>Actinomycetota</taxon>
        <taxon>Actinomycetes</taxon>
        <taxon>Micrococcales</taxon>
        <taxon>Micrococcaceae</taxon>
        <taxon>Pseudarthrobacter</taxon>
    </lineage>
</organism>
<feature type="region of interest" description="Disordered" evidence="1">
    <location>
        <begin position="32"/>
        <end position="52"/>
    </location>
</feature>
<reference evidence="3" key="1">
    <citation type="journal article" date="2019" name="Int. J. Syst. Evol. Microbiol.">
        <title>The Global Catalogue of Microorganisms (GCM) 10K type strain sequencing project: providing services to taxonomists for standard genome sequencing and annotation.</title>
        <authorList>
            <consortium name="The Broad Institute Genomics Platform"/>
            <consortium name="The Broad Institute Genome Sequencing Center for Infectious Disease"/>
            <person name="Wu L."/>
            <person name="Ma J."/>
        </authorList>
    </citation>
    <scope>NUCLEOTIDE SEQUENCE [LARGE SCALE GENOMIC DNA]</scope>
    <source>
        <strain evidence="3">CGMCC 1.3601</strain>
    </source>
</reference>
<evidence type="ECO:0000313" key="3">
    <source>
        <dbReference type="Proteomes" id="UP000658754"/>
    </source>
</evidence>
<keyword evidence="3" id="KW-1185">Reference proteome</keyword>
<comment type="caution">
    <text evidence="2">The sequence shown here is derived from an EMBL/GenBank/DDBJ whole genome shotgun (WGS) entry which is preliminary data.</text>
</comment>
<protein>
    <submittedName>
        <fullName evidence="2">Uncharacterized protein</fullName>
    </submittedName>
</protein>
<gene>
    <name evidence="2" type="ORF">GCM10007175_00330</name>
</gene>